<proteinExistence type="predicted"/>
<protein>
    <submittedName>
        <fullName evidence="5">Surface antigen-like protein</fullName>
    </submittedName>
</protein>
<sequence length="405" mass="46068">MSRYFLVALFLFLSTPYALFAQEKMPLKDTVAQQDVNDIFRILFKKNTKTDTTSKKTSSLAILPSIGYTPSTGFMFGADVAVTKVFGNPKTTTISIFDAFGAVSTNQLALIQLKHNVYSEANKWYLEGSWEFGKTVVLDHGIGTGKDDPGISPIKYTYAKLYENIYHKIFDNFYAGAGFAFNYYTNIDDERENSAKSKTRNHFYSVKNGFPTYGYTASGLSVNLQYDTRDQPFRAYKGVYVNLSFRSNRQWLGSDQNGTQLKTELRKYWSLSKKNPEHVLAFWLWGSYLLKGNIPYLELPGTGSDNYQRLGRGYTIARFKGPSYFYNELEYRFPITANKLISGVTFFNMQTANNQFRTRLFEYWEPGGGAGLRILFNKHTRTNLCLDYGIGKGSNGVFVGINEAF</sequence>
<evidence type="ECO:0000256" key="1">
    <source>
        <dbReference type="ARBA" id="ARBA00004370"/>
    </source>
</evidence>
<dbReference type="OrthoDB" id="621220at2"/>
<dbReference type="Gene3D" id="2.40.160.50">
    <property type="entry name" value="membrane protein fhac: a member of the omp85/tpsb transporter family"/>
    <property type="match status" value="1"/>
</dbReference>
<name>A0A327T3M9_9SPHI</name>
<keyword evidence="3" id="KW-0732">Signal</keyword>
<dbReference type="InterPro" id="IPR000184">
    <property type="entry name" value="Bac_surfAg_D15"/>
</dbReference>
<feature type="domain" description="Bacterial surface antigen (D15)" evidence="4">
    <location>
        <begin position="187"/>
        <end position="363"/>
    </location>
</feature>
<evidence type="ECO:0000259" key="4">
    <source>
        <dbReference type="Pfam" id="PF01103"/>
    </source>
</evidence>
<accession>A0A327T3M9</accession>
<evidence type="ECO:0000313" key="5">
    <source>
        <dbReference type="EMBL" id="RAJ35472.1"/>
    </source>
</evidence>
<dbReference type="EMBL" id="QLLR01000002">
    <property type="protein sequence ID" value="RAJ35472.1"/>
    <property type="molecule type" value="Genomic_DNA"/>
</dbReference>
<reference evidence="5 6" key="1">
    <citation type="submission" date="2018-06" db="EMBL/GenBank/DDBJ databases">
        <title>Genomic Encyclopedia of Archaeal and Bacterial Type Strains, Phase II (KMG-II): from individual species to whole genera.</title>
        <authorList>
            <person name="Goeker M."/>
        </authorList>
    </citation>
    <scope>NUCLEOTIDE SEQUENCE [LARGE SCALE GENOMIC DNA]</scope>
    <source>
        <strain evidence="5 6">DSM 14825</strain>
    </source>
</reference>
<dbReference type="GO" id="GO:0019867">
    <property type="term" value="C:outer membrane"/>
    <property type="evidence" value="ECO:0007669"/>
    <property type="project" value="InterPro"/>
</dbReference>
<dbReference type="Proteomes" id="UP000249754">
    <property type="component" value="Unassembled WGS sequence"/>
</dbReference>
<feature type="chain" id="PRO_5016234744" evidence="3">
    <location>
        <begin position="21"/>
        <end position="405"/>
    </location>
</feature>
<comment type="caution">
    <text evidence="5">The sequence shown here is derived from an EMBL/GenBank/DDBJ whole genome shotgun (WGS) entry which is preliminary data.</text>
</comment>
<evidence type="ECO:0000256" key="3">
    <source>
        <dbReference type="SAM" id="SignalP"/>
    </source>
</evidence>
<organism evidence="5 6">
    <name type="scientific">Pedobacter cryoconitis</name>
    <dbReference type="NCBI Taxonomy" id="188932"/>
    <lineage>
        <taxon>Bacteria</taxon>
        <taxon>Pseudomonadati</taxon>
        <taxon>Bacteroidota</taxon>
        <taxon>Sphingobacteriia</taxon>
        <taxon>Sphingobacteriales</taxon>
        <taxon>Sphingobacteriaceae</taxon>
        <taxon>Pedobacter</taxon>
    </lineage>
</organism>
<keyword evidence="2" id="KW-0472">Membrane</keyword>
<dbReference type="AlphaFoldDB" id="A0A327T3M9"/>
<evidence type="ECO:0000256" key="2">
    <source>
        <dbReference type="ARBA" id="ARBA00023136"/>
    </source>
</evidence>
<dbReference type="RefSeq" id="WP_111632352.1">
    <property type="nucleotide sequence ID" value="NZ_QLLR01000002.1"/>
</dbReference>
<dbReference type="STRING" id="188932.AY601_0843"/>
<dbReference type="Pfam" id="PF01103">
    <property type="entry name" value="Omp85"/>
    <property type="match status" value="1"/>
</dbReference>
<feature type="signal peptide" evidence="3">
    <location>
        <begin position="1"/>
        <end position="20"/>
    </location>
</feature>
<comment type="subcellular location">
    <subcellularLocation>
        <location evidence="1">Membrane</location>
    </subcellularLocation>
</comment>
<evidence type="ECO:0000313" key="6">
    <source>
        <dbReference type="Proteomes" id="UP000249754"/>
    </source>
</evidence>
<gene>
    <name evidence="5" type="ORF">LY11_00715</name>
</gene>